<dbReference type="GO" id="GO:0045277">
    <property type="term" value="C:respiratory chain complex IV"/>
    <property type="evidence" value="ECO:0007669"/>
    <property type="project" value="InterPro"/>
</dbReference>
<evidence type="ECO:0000313" key="6">
    <source>
        <dbReference type="Proteomes" id="UP000276991"/>
    </source>
</evidence>
<reference evidence="5 6" key="1">
    <citation type="submission" date="2018-08" db="EMBL/GenBank/DDBJ databases">
        <authorList>
            <person name="Laetsch R D."/>
            <person name="Stevens L."/>
            <person name="Kumar S."/>
            <person name="Blaxter L. M."/>
        </authorList>
    </citation>
    <scope>NUCLEOTIDE SEQUENCE [LARGE SCALE GENOMIC DNA]</scope>
</reference>
<dbReference type="Proteomes" id="UP000276991">
    <property type="component" value="Unassembled WGS sequence"/>
</dbReference>
<dbReference type="SUPFAM" id="SSF47694">
    <property type="entry name" value="Cytochrome c oxidase subunit h"/>
    <property type="match status" value="1"/>
</dbReference>
<gene>
    <name evidence="5" type="ORF">NAV_LOCUS3408</name>
</gene>
<organism evidence="5 6">
    <name type="scientific">Acanthocheilonema viteae</name>
    <name type="common">Filarial nematode worm</name>
    <name type="synonym">Dipetalonema viteae</name>
    <dbReference type="NCBI Taxonomy" id="6277"/>
    <lineage>
        <taxon>Eukaryota</taxon>
        <taxon>Metazoa</taxon>
        <taxon>Ecdysozoa</taxon>
        <taxon>Nematoda</taxon>
        <taxon>Chromadorea</taxon>
        <taxon>Rhabditida</taxon>
        <taxon>Spirurina</taxon>
        <taxon>Spiruromorpha</taxon>
        <taxon>Filarioidea</taxon>
        <taxon>Onchocercidae</taxon>
        <taxon>Acanthocheilonema</taxon>
    </lineage>
</organism>
<dbReference type="Gene3D" id="1.10.10.140">
    <property type="entry name" value="Cytochrome c oxidase, subunit VIb"/>
    <property type="match status" value="1"/>
</dbReference>
<dbReference type="STRING" id="6277.A0A498S5C4"/>
<dbReference type="GO" id="GO:0005739">
    <property type="term" value="C:mitochondrion"/>
    <property type="evidence" value="ECO:0007669"/>
    <property type="project" value="UniProtKB-SubCell"/>
</dbReference>
<feature type="region of interest" description="Disordered" evidence="4">
    <location>
        <begin position="30"/>
        <end position="66"/>
    </location>
</feature>
<dbReference type="InterPro" id="IPR036549">
    <property type="entry name" value="CX6/COA6-like_sf"/>
</dbReference>
<evidence type="ECO:0000313" key="5">
    <source>
        <dbReference type="EMBL" id="VBB28578.1"/>
    </source>
</evidence>
<dbReference type="InterPro" id="IPR048280">
    <property type="entry name" value="COX6B-like"/>
</dbReference>
<dbReference type="AlphaFoldDB" id="A0A498S5C4"/>
<proteinExistence type="predicted"/>
<dbReference type="OrthoDB" id="1107506at2759"/>
<keyword evidence="3" id="KW-1015">Disulfide bond</keyword>
<dbReference type="EMBL" id="UPTC01000431">
    <property type="protein sequence ID" value="VBB28578.1"/>
    <property type="molecule type" value="Genomic_DNA"/>
</dbReference>
<dbReference type="Pfam" id="PF02297">
    <property type="entry name" value="COX6B"/>
    <property type="match status" value="1"/>
</dbReference>
<evidence type="ECO:0000256" key="4">
    <source>
        <dbReference type="SAM" id="MobiDB-lite"/>
    </source>
</evidence>
<feature type="compositionally biased region" description="Polar residues" evidence="4">
    <location>
        <begin position="30"/>
        <end position="46"/>
    </location>
</feature>
<comment type="subcellular location">
    <subcellularLocation>
        <location evidence="1">Mitochondrion</location>
    </subcellularLocation>
</comment>
<dbReference type="PANTHER" id="PTHR11387">
    <property type="entry name" value="CYTOCHROME C OXIDASE SUBUNIT 6B"/>
    <property type="match status" value="1"/>
</dbReference>
<evidence type="ECO:0000256" key="2">
    <source>
        <dbReference type="ARBA" id="ARBA00023128"/>
    </source>
</evidence>
<feature type="compositionally biased region" description="Basic and acidic residues" evidence="4">
    <location>
        <begin position="47"/>
        <end position="62"/>
    </location>
</feature>
<evidence type="ECO:0000256" key="3">
    <source>
        <dbReference type="ARBA" id="ARBA00023157"/>
    </source>
</evidence>
<keyword evidence="6" id="KW-1185">Reference proteome</keyword>
<keyword evidence="2" id="KW-0496">Mitochondrion</keyword>
<evidence type="ECO:0008006" key="7">
    <source>
        <dbReference type="Google" id="ProtNLM"/>
    </source>
</evidence>
<name>A0A498S5C4_ACAVI</name>
<dbReference type="InterPro" id="IPR003213">
    <property type="entry name" value="Cyt_c_oxidase_su6B"/>
</dbReference>
<accession>A0A498S5C4</accession>
<protein>
    <recommendedName>
        <fullName evidence="7">CHCH domain-containing protein</fullName>
    </recommendedName>
</protein>
<evidence type="ECO:0000256" key="1">
    <source>
        <dbReference type="ARBA" id="ARBA00004173"/>
    </source>
</evidence>
<sequence length="183" mass="21875">MKESPHEEVFHLEAIDFFLYGRVATARYRSTSSLEMSKNTETATSEQSKKETTSKPERESSKFGELPLTLSERLEKLDKDDYLNRSPDDPRWFDRKYNRKQTGFAPDGPLWTAPMDARYQQIKMGRHCTDYYEDYYRCINLLGEDYKPCKFFYNTFMDLCPSSWIQKFDEWREEGVYPGHFDR</sequence>
<dbReference type="CDD" id="cd00926">
    <property type="entry name" value="Cyt_c_Oxidase_VIb"/>
    <property type="match status" value="1"/>
</dbReference>